<dbReference type="Proteomes" id="UP000301751">
    <property type="component" value="Unassembled WGS sequence"/>
</dbReference>
<dbReference type="OrthoDB" id="1522717at2"/>
<evidence type="ECO:0000256" key="1">
    <source>
        <dbReference type="ARBA" id="ARBA00038283"/>
    </source>
</evidence>
<accession>A0A480AVK6</accession>
<dbReference type="InterPro" id="IPR000525">
    <property type="entry name" value="Initiator_Rep_WH1"/>
</dbReference>
<reference evidence="4" key="1">
    <citation type="submission" date="2019-03" db="EMBL/GenBank/DDBJ databases">
        <title>Aquabacterium pictum sp.nov., the first bacteriochlorophyll a-containing freshwater bacterium in the genus Aquabacterium of the class Betaproteobacteria.</title>
        <authorList>
            <person name="Hirose S."/>
            <person name="Tank M."/>
            <person name="Hara E."/>
            <person name="Tamaki H."/>
            <person name="Takaichi S."/>
            <person name="Haruta S."/>
            <person name="Hanada S."/>
        </authorList>
    </citation>
    <scope>NUCLEOTIDE SEQUENCE [LARGE SCALE GENOMIC DNA]</scope>
    <source>
        <strain evidence="4">W35</strain>
    </source>
</reference>
<gene>
    <name evidence="3" type="ORF">AQPW35_46150</name>
</gene>
<dbReference type="AlphaFoldDB" id="A0A480AVK6"/>
<dbReference type="InterPro" id="IPR036390">
    <property type="entry name" value="WH_DNA-bd_sf"/>
</dbReference>
<dbReference type="GO" id="GO:0006270">
    <property type="term" value="P:DNA replication initiation"/>
    <property type="evidence" value="ECO:0007669"/>
    <property type="project" value="InterPro"/>
</dbReference>
<evidence type="ECO:0000313" key="4">
    <source>
        <dbReference type="Proteomes" id="UP000301751"/>
    </source>
</evidence>
<dbReference type="Pfam" id="PF01051">
    <property type="entry name" value="Rep3_N"/>
    <property type="match status" value="1"/>
</dbReference>
<proteinExistence type="inferred from homology"/>
<feature type="domain" description="Initiator Rep protein WH1" evidence="2">
    <location>
        <begin position="37"/>
        <end position="166"/>
    </location>
</feature>
<name>A0A480AVK6_9BURK</name>
<organism evidence="3 4">
    <name type="scientific">Pseudaquabacterium pictum</name>
    <dbReference type="NCBI Taxonomy" id="2315236"/>
    <lineage>
        <taxon>Bacteria</taxon>
        <taxon>Pseudomonadati</taxon>
        <taxon>Pseudomonadota</taxon>
        <taxon>Betaproteobacteria</taxon>
        <taxon>Burkholderiales</taxon>
        <taxon>Sphaerotilaceae</taxon>
        <taxon>Pseudaquabacterium</taxon>
    </lineage>
</organism>
<dbReference type="EMBL" id="BJCL01000017">
    <property type="protein sequence ID" value="GCL65534.1"/>
    <property type="molecule type" value="Genomic_DNA"/>
</dbReference>
<dbReference type="GO" id="GO:0003887">
    <property type="term" value="F:DNA-directed DNA polymerase activity"/>
    <property type="evidence" value="ECO:0007669"/>
    <property type="project" value="InterPro"/>
</dbReference>
<evidence type="ECO:0000313" key="3">
    <source>
        <dbReference type="EMBL" id="GCL65534.1"/>
    </source>
</evidence>
<dbReference type="Gene3D" id="1.10.10.10">
    <property type="entry name" value="Winged helix-like DNA-binding domain superfamily/Winged helix DNA-binding domain"/>
    <property type="match status" value="1"/>
</dbReference>
<dbReference type="Pfam" id="PF21205">
    <property type="entry name" value="Rep3_C"/>
    <property type="match status" value="1"/>
</dbReference>
<dbReference type="SUPFAM" id="SSF46785">
    <property type="entry name" value="Winged helix' DNA-binding domain"/>
    <property type="match status" value="1"/>
</dbReference>
<dbReference type="RefSeq" id="WP_137735235.1">
    <property type="nucleotide sequence ID" value="NZ_BJCL01000017.1"/>
</dbReference>
<dbReference type="InterPro" id="IPR036388">
    <property type="entry name" value="WH-like_DNA-bd_sf"/>
</dbReference>
<evidence type="ECO:0000259" key="2">
    <source>
        <dbReference type="Pfam" id="PF01051"/>
    </source>
</evidence>
<comment type="caution">
    <text evidence="3">The sequence shown here is derived from an EMBL/GenBank/DDBJ whole genome shotgun (WGS) entry which is preliminary data.</text>
</comment>
<sequence>MNRVASKASESAENPLRKPVNTLAIVPTKSSKITVLARKAYNVLLYIAQEQGIDQEVYRSPLKDILRGVDFNSNAREIVKQHLRAMVSTTVEWQSPTAGEGDAWNVAGLLAHAKVYKQGGENWVEWSFAPNIKHELLEPQRFARLRLDVISQLRRHSGVVLYEICSRYKDVGQTARQPWPWWRPVLTGSPDTEDSAKQEYRFFKRDVLKLAIAEVNAVTDLEVELIEHKAGRFISDIQFKVLKKQQEALPLRHPPVPIDLSQVVRATAMGVRTEDAEALIHSHGNEAMATALDALQKRVASEFPEPLRDPSRYLRALLESSSAAAAKKQVETGKPAEVTAATATAALEGWTAEWISRRRAMVLEEFDALSTDEQAKWVERLRTHLYERGAHPSIRKRLETSGWKHPMVAGELIRFFKGPDWDKPTSQELLAIAAQRGGR</sequence>
<comment type="similarity">
    <text evidence="1">Belongs to the initiator RepB protein family.</text>
</comment>
<keyword evidence="4" id="KW-1185">Reference proteome</keyword>
<protein>
    <submittedName>
        <fullName evidence="3">Replication protein</fullName>
    </submittedName>
</protein>